<gene>
    <name evidence="2" type="ORF">ACAOBT_LOCUS8365</name>
</gene>
<name>A0A9P0K7J9_ACAOB</name>
<sequence>MVTKHYYSLLITPYLAMNKKTVVLAAIIALLSLIDKFQRQWDVGSAFFVELAVKKLRQPSTVSTFIKEDEAALDVEVHRKHN</sequence>
<organism evidence="2 3">
    <name type="scientific">Acanthoscelides obtectus</name>
    <name type="common">Bean weevil</name>
    <name type="synonym">Bruchus obtectus</name>
    <dbReference type="NCBI Taxonomy" id="200917"/>
    <lineage>
        <taxon>Eukaryota</taxon>
        <taxon>Metazoa</taxon>
        <taxon>Ecdysozoa</taxon>
        <taxon>Arthropoda</taxon>
        <taxon>Hexapoda</taxon>
        <taxon>Insecta</taxon>
        <taxon>Pterygota</taxon>
        <taxon>Neoptera</taxon>
        <taxon>Endopterygota</taxon>
        <taxon>Coleoptera</taxon>
        <taxon>Polyphaga</taxon>
        <taxon>Cucujiformia</taxon>
        <taxon>Chrysomeloidea</taxon>
        <taxon>Chrysomelidae</taxon>
        <taxon>Bruchinae</taxon>
        <taxon>Bruchini</taxon>
        <taxon>Acanthoscelides</taxon>
    </lineage>
</organism>
<accession>A0A9P0K7J9</accession>
<evidence type="ECO:0000313" key="3">
    <source>
        <dbReference type="Proteomes" id="UP001152888"/>
    </source>
</evidence>
<feature type="transmembrane region" description="Helical" evidence="1">
    <location>
        <begin position="6"/>
        <end position="31"/>
    </location>
</feature>
<protein>
    <submittedName>
        <fullName evidence="2">Uncharacterized protein</fullName>
    </submittedName>
</protein>
<keyword evidence="1" id="KW-1133">Transmembrane helix</keyword>
<reference evidence="2" key="1">
    <citation type="submission" date="2022-03" db="EMBL/GenBank/DDBJ databases">
        <authorList>
            <person name="Sayadi A."/>
        </authorList>
    </citation>
    <scope>NUCLEOTIDE SEQUENCE</scope>
</reference>
<proteinExistence type="predicted"/>
<evidence type="ECO:0000313" key="2">
    <source>
        <dbReference type="EMBL" id="CAH1969352.1"/>
    </source>
</evidence>
<keyword evidence="1" id="KW-0472">Membrane</keyword>
<evidence type="ECO:0000256" key="1">
    <source>
        <dbReference type="SAM" id="Phobius"/>
    </source>
</evidence>
<dbReference type="Proteomes" id="UP001152888">
    <property type="component" value="Unassembled WGS sequence"/>
</dbReference>
<keyword evidence="3" id="KW-1185">Reference proteome</keyword>
<keyword evidence="1" id="KW-0812">Transmembrane</keyword>
<dbReference type="AlphaFoldDB" id="A0A9P0K7J9"/>
<dbReference type="EMBL" id="CAKOFQ010006763">
    <property type="protein sequence ID" value="CAH1969352.1"/>
    <property type="molecule type" value="Genomic_DNA"/>
</dbReference>
<comment type="caution">
    <text evidence="2">The sequence shown here is derived from an EMBL/GenBank/DDBJ whole genome shotgun (WGS) entry which is preliminary data.</text>
</comment>